<proteinExistence type="predicted"/>
<reference evidence="3" key="1">
    <citation type="submission" date="2015-02" db="EMBL/GenBank/DDBJ databases">
        <authorList>
            <person name="Gon?alves P."/>
        </authorList>
    </citation>
    <scope>NUCLEOTIDE SEQUENCE [LARGE SCALE GENOMIC DNA]</scope>
</reference>
<evidence type="ECO:0000313" key="3">
    <source>
        <dbReference type="Proteomes" id="UP000243876"/>
    </source>
</evidence>
<dbReference type="InterPro" id="IPR036291">
    <property type="entry name" value="NAD(P)-bd_dom_sf"/>
</dbReference>
<dbReference type="Gene3D" id="3.40.50.720">
    <property type="entry name" value="NAD(P)-binding Rossmann-like Domain"/>
    <property type="match status" value="1"/>
</dbReference>
<dbReference type="InterPro" id="IPR020904">
    <property type="entry name" value="Sc_DH/Rdtase_CS"/>
</dbReference>
<sequence>MSTDSFTYLITGASRSLGLGYARSLLAASPKHKVVAAVRTPAKADALNALAKEYEGRVLVIAVDVDSEDSVKAAAKELEGNPFVKDGLDSLLASIEALEANLRTNLYGAAHTITHFLPLLQKGKGKQIFVTSSIVGSLGGPVSQVPGAVTYSISKAAVNMLTVKWARELGPEGFTVIPFHPGYVRTDMNSDGGGDIDADEATKNIFLKATPADNARFMVYDGSEMPW</sequence>
<accession>A0A0D6END3</accession>
<dbReference type="PANTHER" id="PTHR45458">
    <property type="entry name" value="SHORT-CHAIN DEHYDROGENASE/REDUCTASE SDR"/>
    <property type="match status" value="1"/>
</dbReference>
<dbReference type="SUPFAM" id="SSF51735">
    <property type="entry name" value="NAD(P)-binding Rossmann-fold domains"/>
    <property type="match status" value="1"/>
</dbReference>
<gene>
    <name evidence="2" type="primary">SPOSA6832_03231</name>
</gene>
<name>A0A0D6END3_SPOSA</name>
<dbReference type="Proteomes" id="UP000243876">
    <property type="component" value="Unassembled WGS sequence"/>
</dbReference>
<dbReference type="InterPro" id="IPR052184">
    <property type="entry name" value="SDR_enzymes"/>
</dbReference>
<dbReference type="Pfam" id="PF00106">
    <property type="entry name" value="adh_short"/>
    <property type="match status" value="1"/>
</dbReference>
<evidence type="ECO:0000256" key="1">
    <source>
        <dbReference type="ARBA" id="ARBA00022857"/>
    </source>
</evidence>
<protein>
    <submittedName>
        <fullName evidence="2">SPOSA6832_03231-mRNA-1:cds</fullName>
    </submittedName>
</protein>
<dbReference type="OrthoDB" id="9876299at2759"/>
<dbReference type="PANTHER" id="PTHR45458:SF1">
    <property type="entry name" value="SHORT CHAIN DEHYDROGENASE"/>
    <property type="match status" value="1"/>
</dbReference>
<dbReference type="PRINTS" id="PR00081">
    <property type="entry name" value="GDHRDH"/>
</dbReference>
<evidence type="ECO:0000313" key="2">
    <source>
        <dbReference type="EMBL" id="CEQ41499.1"/>
    </source>
</evidence>
<dbReference type="EMBL" id="CENE01000015">
    <property type="protein sequence ID" value="CEQ41499.1"/>
    <property type="molecule type" value="Genomic_DNA"/>
</dbReference>
<dbReference type="GO" id="GO:0016616">
    <property type="term" value="F:oxidoreductase activity, acting on the CH-OH group of donors, NAD or NADP as acceptor"/>
    <property type="evidence" value="ECO:0007669"/>
    <property type="project" value="TreeGrafter"/>
</dbReference>
<dbReference type="PROSITE" id="PS00061">
    <property type="entry name" value="ADH_SHORT"/>
    <property type="match status" value="1"/>
</dbReference>
<keyword evidence="1" id="KW-0521">NADP</keyword>
<keyword evidence="3" id="KW-1185">Reference proteome</keyword>
<dbReference type="AlphaFoldDB" id="A0A0D6END3"/>
<dbReference type="InterPro" id="IPR002347">
    <property type="entry name" value="SDR_fam"/>
</dbReference>
<organism evidence="2 3">
    <name type="scientific">Sporidiobolus salmonicolor</name>
    <name type="common">Yeast-like fungus</name>
    <name type="synonym">Sporobolomyces salmonicolor</name>
    <dbReference type="NCBI Taxonomy" id="5005"/>
    <lineage>
        <taxon>Eukaryota</taxon>
        <taxon>Fungi</taxon>
        <taxon>Dikarya</taxon>
        <taxon>Basidiomycota</taxon>
        <taxon>Pucciniomycotina</taxon>
        <taxon>Microbotryomycetes</taxon>
        <taxon>Sporidiobolales</taxon>
        <taxon>Sporidiobolaceae</taxon>
        <taxon>Sporobolomyces</taxon>
    </lineage>
</organism>